<dbReference type="GO" id="GO:0032955">
    <property type="term" value="P:regulation of division septum assembly"/>
    <property type="evidence" value="ECO:0007669"/>
    <property type="project" value="InterPro"/>
</dbReference>
<dbReference type="InterPro" id="IPR005527">
    <property type="entry name" value="MinE"/>
</dbReference>
<dbReference type="InterPro" id="IPR036707">
    <property type="entry name" value="MinE_sf"/>
</dbReference>
<feature type="region of interest" description="Disordered" evidence="4">
    <location>
        <begin position="114"/>
        <end position="138"/>
    </location>
</feature>
<reference evidence="5 6" key="1">
    <citation type="submission" date="2017-11" db="EMBL/GenBank/DDBJ databases">
        <title>Evolution of Phototrophy in the Chloroflexi Phylum Driven by Horizontal Gene Transfer.</title>
        <authorList>
            <person name="Ward L.M."/>
            <person name="Hemp J."/>
            <person name="Shih P.M."/>
            <person name="Mcglynn S.E."/>
            <person name="Fischer W."/>
        </authorList>
    </citation>
    <scope>NUCLEOTIDE SEQUENCE [LARGE SCALE GENOMIC DNA]</scope>
    <source>
        <strain evidence="5">JP3_7</strain>
    </source>
</reference>
<protein>
    <recommendedName>
        <fullName evidence="3">Cell division topological specificity factor</fullName>
    </recommendedName>
</protein>
<dbReference type="Pfam" id="PF03776">
    <property type="entry name" value="MinE"/>
    <property type="match status" value="1"/>
</dbReference>
<dbReference type="AlphaFoldDB" id="A0A2M8QCF1"/>
<gene>
    <name evidence="3 5" type="primary">minE</name>
    <name evidence="5" type="ORF">CUN48_08490</name>
</gene>
<dbReference type="EMBL" id="PGTN01000047">
    <property type="protein sequence ID" value="PJF47481.1"/>
    <property type="molecule type" value="Genomic_DNA"/>
</dbReference>
<evidence type="ECO:0000313" key="5">
    <source>
        <dbReference type="EMBL" id="PJF47481.1"/>
    </source>
</evidence>
<organism evidence="5 6">
    <name type="scientific">Candidatus Thermofonsia Clade 3 bacterium</name>
    <dbReference type="NCBI Taxonomy" id="2364212"/>
    <lineage>
        <taxon>Bacteria</taxon>
        <taxon>Bacillati</taxon>
        <taxon>Chloroflexota</taxon>
        <taxon>Candidatus Thermofontia</taxon>
        <taxon>Candidatus Thermofonsia Clade 3</taxon>
    </lineage>
</organism>
<dbReference type="GO" id="GO:0051301">
    <property type="term" value="P:cell division"/>
    <property type="evidence" value="ECO:0007669"/>
    <property type="project" value="UniProtKB-KW"/>
</dbReference>
<keyword evidence="3 5" id="KW-0132">Cell division</keyword>
<comment type="caution">
    <text evidence="5">The sequence shown here is derived from an EMBL/GenBank/DDBJ whole genome shotgun (WGS) entry which is preliminary data.</text>
</comment>
<proteinExistence type="inferred from homology"/>
<evidence type="ECO:0000256" key="1">
    <source>
        <dbReference type="ARBA" id="ARBA00008168"/>
    </source>
</evidence>
<accession>A0A2M8QCF1</accession>
<name>A0A2M8QCF1_9CHLR</name>
<sequence>MVAEAVRQNRMSALSIRDESPLLTLNRLHLKAMNLFERLFDKHSSAQTARQRLQLVIVHDRAEIPPGVLALIKDDIVAVISRRVNIDRERVVVNIMHEDKTSRLLVDIPLLSGRDGPAAGRAPSKTQRPNRRPPSSSS</sequence>
<dbReference type="Gene3D" id="3.30.1070.10">
    <property type="entry name" value="Cell division topological specificity factor MinE"/>
    <property type="match status" value="1"/>
</dbReference>
<evidence type="ECO:0000256" key="2">
    <source>
        <dbReference type="ARBA" id="ARBA00025265"/>
    </source>
</evidence>
<dbReference type="NCBIfam" id="TIGR01215">
    <property type="entry name" value="minE"/>
    <property type="match status" value="1"/>
</dbReference>
<dbReference type="HAMAP" id="MF_00262">
    <property type="entry name" value="MinE"/>
    <property type="match status" value="1"/>
</dbReference>
<evidence type="ECO:0000256" key="4">
    <source>
        <dbReference type="SAM" id="MobiDB-lite"/>
    </source>
</evidence>
<keyword evidence="3" id="KW-0131">Cell cycle</keyword>
<dbReference type="SUPFAM" id="SSF55229">
    <property type="entry name" value="Cell division protein MinE topological specificity domain"/>
    <property type="match status" value="1"/>
</dbReference>
<evidence type="ECO:0000313" key="6">
    <source>
        <dbReference type="Proteomes" id="UP000230790"/>
    </source>
</evidence>
<comment type="function">
    <text evidence="2 3">Prevents the cell division inhibition by proteins MinC and MinD at internal division sites while permitting inhibition at polar sites. This ensures cell division at the proper site by restricting the formation of a division septum at the midpoint of the long axis of the cell.</text>
</comment>
<dbReference type="Proteomes" id="UP000230790">
    <property type="component" value="Unassembled WGS sequence"/>
</dbReference>
<comment type="similarity">
    <text evidence="1 3">Belongs to the MinE family.</text>
</comment>
<evidence type="ECO:0000256" key="3">
    <source>
        <dbReference type="HAMAP-Rule" id="MF_00262"/>
    </source>
</evidence>